<dbReference type="RefSeq" id="WP_192848151.1">
    <property type="nucleotide sequence ID" value="NZ_JADAQV010000001.1"/>
</dbReference>
<comment type="caution">
    <text evidence="2">The sequence shown here is derived from an EMBL/GenBank/DDBJ whole genome shotgun (WGS) entry which is preliminary data.</text>
</comment>
<sequence>MSNEIITSTHGNSLTINGMGEAFELAKAMASAKMVPQCLQGSPGDCLMVIEQAMRWRMSPFAVAQATSVVKGKLCFEGKLVSAAIQSSGVLDGRLNYEFTGDGKERMVICSGTIRGEKKPRTVEVTLEAARTENVWWSKTPDQMLAYHSSRVWARRHAPEVMLGVYSPEEFDTPSNHNRQQSDDVIDVEEDPRPQKQATPEKDKEEKEKNAKNLADELINRVQASKTLPQLENLIGSPNYNKYLSEVRKVLPKWASTVEDNVEVVRTRLQNTDHQNDAMQEMPE</sequence>
<dbReference type="Proteomes" id="UP000599085">
    <property type="component" value="Unassembled WGS sequence"/>
</dbReference>
<feature type="compositionally biased region" description="Basic and acidic residues" evidence="1">
    <location>
        <begin position="191"/>
        <end position="210"/>
    </location>
</feature>
<name>A0ABR9MNR5_9PROT</name>
<evidence type="ECO:0000313" key="2">
    <source>
        <dbReference type="EMBL" id="MBE1723214.1"/>
    </source>
</evidence>
<reference evidence="2 3" key="1">
    <citation type="submission" date="2020-09" db="EMBL/GenBank/DDBJ databases">
        <title>Bombella mellium and Bombella favum sp. nov., two novel species isolated from honey of Apis mellifera.</title>
        <authorList>
            <person name="Hilgarth M."/>
            <person name="Redwitz J."/>
            <person name="Ehrmann M.A."/>
            <person name="Vogel R.F."/>
            <person name="Jakob F."/>
        </authorList>
    </citation>
    <scope>NUCLEOTIDE SEQUENCE [LARGE SCALE GENOMIC DNA]</scope>
    <source>
        <strain evidence="2 3">MRM1</strain>
    </source>
</reference>
<gene>
    <name evidence="2" type="ORF">IGM82_02115</name>
</gene>
<proteinExistence type="predicted"/>
<accession>A0ABR9MNR5</accession>
<dbReference type="InterPro" id="IPR018330">
    <property type="entry name" value="RecT_fam"/>
</dbReference>
<dbReference type="EMBL" id="JADAQV010000001">
    <property type="protein sequence ID" value="MBE1723214.1"/>
    <property type="molecule type" value="Genomic_DNA"/>
</dbReference>
<dbReference type="Pfam" id="PF03837">
    <property type="entry name" value="RecT"/>
    <property type="match status" value="1"/>
</dbReference>
<evidence type="ECO:0000313" key="3">
    <source>
        <dbReference type="Proteomes" id="UP000599085"/>
    </source>
</evidence>
<protein>
    <submittedName>
        <fullName evidence="2">Recombinase RecT</fullName>
    </submittedName>
</protein>
<evidence type="ECO:0000256" key="1">
    <source>
        <dbReference type="SAM" id="MobiDB-lite"/>
    </source>
</evidence>
<organism evidence="2 3">
    <name type="scientific">Bombella apis</name>
    <dbReference type="NCBI Taxonomy" id="1785988"/>
    <lineage>
        <taxon>Bacteria</taxon>
        <taxon>Pseudomonadati</taxon>
        <taxon>Pseudomonadota</taxon>
        <taxon>Alphaproteobacteria</taxon>
        <taxon>Acetobacterales</taxon>
        <taxon>Acetobacteraceae</taxon>
        <taxon>Bombella</taxon>
    </lineage>
</organism>
<keyword evidence="3" id="KW-1185">Reference proteome</keyword>
<feature type="region of interest" description="Disordered" evidence="1">
    <location>
        <begin position="167"/>
        <end position="210"/>
    </location>
</feature>